<evidence type="ECO:0008006" key="4">
    <source>
        <dbReference type="Google" id="ProtNLM"/>
    </source>
</evidence>
<dbReference type="Gene3D" id="1.20.1250.20">
    <property type="entry name" value="MFS general substrate transporter like domains"/>
    <property type="match status" value="1"/>
</dbReference>
<feature type="transmembrane region" description="Helical" evidence="1">
    <location>
        <begin position="20"/>
        <end position="42"/>
    </location>
</feature>
<evidence type="ECO:0000313" key="3">
    <source>
        <dbReference type="Proteomes" id="UP000199651"/>
    </source>
</evidence>
<proteinExistence type="predicted"/>
<dbReference type="EMBL" id="FNJB01000003">
    <property type="protein sequence ID" value="SDO48148.1"/>
    <property type="molecule type" value="Genomic_DNA"/>
</dbReference>
<dbReference type="STRING" id="504798.SAMN05421871_102800"/>
<feature type="transmembrane region" description="Helical" evidence="1">
    <location>
        <begin position="248"/>
        <end position="268"/>
    </location>
</feature>
<keyword evidence="3" id="KW-1185">Reference proteome</keyword>
<feature type="transmembrane region" description="Helical" evidence="1">
    <location>
        <begin position="54"/>
        <end position="74"/>
    </location>
</feature>
<sequence length="397" mass="40025">MTAEIVPPPFSVASRGFQTWAATAAAIRVPGAMTPLALVFLVREQPDGYQLGAILAGIFVLGEMIGAALSAIGADSPRSRHQLPGGLLVGATALIVLGVAGQAPMVVLALLAFVAGLAPANAPGSLQAILVERCQENDVARALAAARVHGTIVFSVAPALVGFLALQVAAGAPLVVAGAMMAAGAGAVVFMPSAKPSTRGPGGAPAMARTLAGAWPIYVTAAAVYFLMALAELELVALLHQRDIAVGWAGPLLVGFSLVGALGAVGYGRRSWPGSYRVQCLWFTLVMSAGLVAAAVTPHVLGVGAGLLVAGGAMSCLVLARNLSLREVLPDYAHRAGFSLIYAASCLGYSVSGAFAGGALTVTTPEVAILAGIALVLVITVCTAVVERRGAPRRKSE</sequence>
<feature type="transmembrane region" description="Helical" evidence="1">
    <location>
        <begin position="367"/>
        <end position="386"/>
    </location>
</feature>
<name>A0A1H0JWI3_9PSEU</name>
<keyword evidence="1" id="KW-0472">Membrane</keyword>
<keyword evidence="1" id="KW-0812">Transmembrane</keyword>
<evidence type="ECO:0000313" key="2">
    <source>
        <dbReference type="EMBL" id="SDO48148.1"/>
    </source>
</evidence>
<feature type="transmembrane region" description="Helical" evidence="1">
    <location>
        <begin position="172"/>
        <end position="194"/>
    </location>
</feature>
<feature type="transmembrane region" description="Helical" evidence="1">
    <location>
        <begin position="280"/>
        <end position="297"/>
    </location>
</feature>
<dbReference type="Proteomes" id="UP000199651">
    <property type="component" value="Unassembled WGS sequence"/>
</dbReference>
<feature type="transmembrane region" description="Helical" evidence="1">
    <location>
        <begin position="206"/>
        <end position="228"/>
    </location>
</feature>
<dbReference type="AlphaFoldDB" id="A0A1H0JWI3"/>
<dbReference type="InterPro" id="IPR036259">
    <property type="entry name" value="MFS_trans_sf"/>
</dbReference>
<evidence type="ECO:0000256" key="1">
    <source>
        <dbReference type="SAM" id="Phobius"/>
    </source>
</evidence>
<accession>A0A1H0JWI3</accession>
<reference evidence="3" key="1">
    <citation type="submission" date="2016-10" db="EMBL/GenBank/DDBJ databases">
        <authorList>
            <person name="Varghese N."/>
            <person name="Submissions S."/>
        </authorList>
    </citation>
    <scope>NUCLEOTIDE SEQUENCE [LARGE SCALE GENOMIC DNA]</scope>
    <source>
        <strain evidence="3">IBRC-M 10655</strain>
    </source>
</reference>
<keyword evidence="1" id="KW-1133">Transmembrane helix</keyword>
<organism evidence="2 3">
    <name type="scientific">Actinokineospora alba</name>
    <dbReference type="NCBI Taxonomy" id="504798"/>
    <lineage>
        <taxon>Bacteria</taxon>
        <taxon>Bacillati</taxon>
        <taxon>Actinomycetota</taxon>
        <taxon>Actinomycetes</taxon>
        <taxon>Pseudonocardiales</taxon>
        <taxon>Pseudonocardiaceae</taxon>
        <taxon>Actinokineospora</taxon>
    </lineage>
</organism>
<feature type="transmembrane region" description="Helical" evidence="1">
    <location>
        <begin position="139"/>
        <end position="166"/>
    </location>
</feature>
<gene>
    <name evidence="2" type="ORF">SAMN05192558_103249</name>
</gene>
<feature type="transmembrane region" description="Helical" evidence="1">
    <location>
        <begin position="94"/>
        <end position="118"/>
    </location>
</feature>
<feature type="transmembrane region" description="Helical" evidence="1">
    <location>
        <begin position="340"/>
        <end position="361"/>
    </location>
</feature>
<protein>
    <recommendedName>
        <fullName evidence="4">Major Facilitator Superfamily protein</fullName>
    </recommendedName>
</protein>
<dbReference type="SUPFAM" id="SSF103473">
    <property type="entry name" value="MFS general substrate transporter"/>
    <property type="match status" value="1"/>
</dbReference>
<feature type="transmembrane region" description="Helical" evidence="1">
    <location>
        <begin position="303"/>
        <end position="320"/>
    </location>
</feature>